<comment type="caution">
    <text evidence="1">The sequence shown here is derived from an EMBL/GenBank/DDBJ whole genome shotgun (WGS) entry which is preliminary data.</text>
</comment>
<reference evidence="1 2" key="1">
    <citation type="journal article" date="2022" name="Genome Biol. Evol.">
        <title>The Spruce Budworm Genome: Reconstructing the Evolutionary History of Antifreeze Proteins.</title>
        <authorList>
            <person name="Beliveau C."/>
            <person name="Gagne P."/>
            <person name="Picq S."/>
            <person name="Vernygora O."/>
            <person name="Keeling C.I."/>
            <person name="Pinkney K."/>
            <person name="Doucet D."/>
            <person name="Wen F."/>
            <person name="Johnston J.S."/>
            <person name="Maaroufi H."/>
            <person name="Boyle B."/>
            <person name="Laroche J."/>
            <person name="Dewar K."/>
            <person name="Juretic N."/>
            <person name="Blackburn G."/>
            <person name="Nisole A."/>
            <person name="Brunet B."/>
            <person name="Brandao M."/>
            <person name="Lumley L."/>
            <person name="Duan J."/>
            <person name="Quan G."/>
            <person name="Lucarotti C.J."/>
            <person name="Roe A.D."/>
            <person name="Sperling F.A.H."/>
            <person name="Levesque R.C."/>
            <person name="Cusson M."/>
        </authorList>
    </citation>
    <scope>NUCLEOTIDE SEQUENCE [LARGE SCALE GENOMIC DNA]</scope>
    <source>
        <strain evidence="1">Glfc:IPQL:Cfum</strain>
    </source>
</reference>
<dbReference type="Proteomes" id="UP001064048">
    <property type="component" value="Chromosome 5"/>
</dbReference>
<gene>
    <name evidence="1" type="ORF">MSG28_003365</name>
</gene>
<evidence type="ECO:0000313" key="2">
    <source>
        <dbReference type="Proteomes" id="UP001064048"/>
    </source>
</evidence>
<sequence>MEGFNGELVRSAGMTEKVLYPDGRSSKNKWNGNVNYGIHDKTNLETFRIDGVNSYLCQIHEMLELWKASLALVSKGFNGELVRSAGMTEKVLYPELGERGELTVGVRSRSRGRRLRCCHVYVLSMCVQAIDSHCGLRWRYAELGAALRRVKPGPLEVNELFILVPELETASIVRVTMLHNPRADCRRPAPRRPCPSAVSKQSGVYPRLARTDRVASRLRATLRCTRCSYYFRDGYCAEADSRILAPRREVRSRAEAATAAVRIARQSAPEVDRRFAPIKRFVCSSSVR</sequence>
<keyword evidence="2" id="KW-1185">Reference proteome</keyword>
<dbReference type="EMBL" id="CM046105">
    <property type="protein sequence ID" value="KAI8434879.1"/>
    <property type="molecule type" value="Genomic_DNA"/>
</dbReference>
<name>A0ACC0KEL1_CHOFU</name>
<protein>
    <submittedName>
        <fullName evidence="1">Uncharacterized protein</fullName>
    </submittedName>
</protein>
<proteinExistence type="predicted"/>
<accession>A0ACC0KEL1</accession>
<organism evidence="1 2">
    <name type="scientific">Choristoneura fumiferana</name>
    <name type="common">Spruce budworm moth</name>
    <name type="synonym">Archips fumiferana</name>
    <dbReference type="NCBI Taxonomy" id="7141"/>
    <lineage>
        <taxon>Eukaryota</taxon>
        <taxon>Metazoa</taxon>
        <taxon>Ecdysozoa</taxon>
        <taxon>Arthropoda</taxon>
        <taxon>Hexapoda</taxon>
        <taxon>Insecta</taxon>
        <taxon>Pterygota</taxon>
        <taxon>Neoptera</taxon>
        <taxon>Endopterygota</taxon>
        <taxon>Lepidoptera</taxon>
        <taxon>Glossata</taxon>
        <taxon>Ditrysia</taxon>
        <taxon>Tortricoidea</taxon>
        <taxon>Tortricidae</taxon>
        <taxon>Tortricinae</taxon>
        <taxon>Choristoneura</taxon>
    </lineage>
</organism>
<evidence type="ECO:0000313" key="1">
    <source>
        <dbReference type="EMBL" id="KAI8434879.1"/>
    </source>
</evidence>